<gene>
    <name evidence="2" type="ORF">GCM10023149_17860</name>
</gene>
<feature type="transmembrane region" description="Helical" evidence="1">
    <location>
        <begin position="104"/>
        <end position="122"/>
    </location>
</feature>
<keyword evidence="3" id="KW-1185">Reference proteome</keyword>
<reference evidence="3" key="1">
    <citation type="journal article" date="2019" name="Int. J. Syst. Evol. Microbiol.">
        <title>The Global Catalogue of Microorganisms (GCM) 10K type strain sequencing project: providing services to taxonomists for standard genome sequencing and annotation.</title>
        <authorList>
            <consortium name="The Broad Institute Genomics Platform"/>
            <consortium name="The Broad Institute Genome Sequencing Center for Infectious Disease"/>
            <person name="Wu L."/>
            <person name="Ma J."/>
        </authorList>
    </citation>
    <scope>NUCLEOTIDE SEQUENCE [LARGE SCALE GENOMIC DNA]</scope>
    <source>
        <strain evidence="3">JCM 17705</strain>
    </source>
</reference>
<keyword evidence="1" id="KW-0812">Transmembrane</keyword>
<protein>
    <recommendedName>
        <fullName evidence="4">DUF4293 family protein</fullName>
    </recommendedName>
</protein>
<dbReference type="EMBL" id="BAABFT010000003">
    <property type="protein sequence ID" value="GAA4319253.1"/>
    <property type="molecule type" value="Genomic_DNA"/>
</dbReference>
<evidence type="ECO:0008006" key="4">
    <source>
        <dbReference type="Google" id="ProtNLM"/>
    </source>
</evidence>
<evidence type="ECO:0000256" key="1">
    <source>
        <dbReference type="SAM" id="Phobius"/>
    </source>
</evidence>
<feature type="transmembrane region" description="Helical" evidence="1">
    <location>
        <begin position="75"/>
        <end position="92"/>
    </location>
</feature>
<evidence type="ECO:0000313" key="3">
    <source>
        <dbReference type="Proteomes" id="UP001500582"/>
    </source>
</evidence>
<dbReference type="Proteomes" id="UP001500582">
    <property type="component" value="Unassembled WGS sequence"/>
</dbReference>
<keyword evidence="1" id="KW-0472">Membrane</keyword>
<sequence length="144" mass="15995">MLKKVVLIVLCSFLCAIAGVGLLGVLAVRQSNLAFTGEMFVKTYAYFFPMFYVILFIAGNLLVRITKYSRIKDRVKSNAALFVILALTVIFGSFSFRELIGDEYLLDISIALCFSLSLNVYLRLLTIVERNTVVPVANPVGKAK</sequence>
<name>A0ABP8G8S0_9SPHI</name>
<comment type="caution">
    <text evidence="2">The sequence shown here is derived from an EMBL/GenBank/DDBJ whole genome shotgun (WGS) entry which is preliminary data.</text>
</comment>
<evidence type="ECO:0000313" key="2">
    <source>
        <dbReference type="EMBL" id="GAA4319253.1"/>
    </source>
</evidence>
<feature type="transmembrane region" description="Helical" evidence="1">
    <location>
        <begin position="43"/>
        <end position="63"/>
    </location>
</feature>
<keyword evidence="1" id="KW-1133">Transmembrane helix</keyword>
<organism evidence="2 3">
    <name type="scientific">Mucilaginibacter gynuensis</name>
    <dbReference type="NCBI Taxonomy" id="1302236"/>
    <lineage>
        <taxon>Bacteria</taxon>
        <taxon>Pseudomonadati</taxon>
        <taxon>Bacteroidota</taxon>
        <taxon>Sphingobacteriia</taxon>
        <taxon>Sphingobacteriales</taxon>
        <taxon>Sphingobacteriaceae</taxon>
        <taxon>Mucilaginibacter</taxon>
    </lineage>
</organism>
<proteinExistence type="predicted"/>
<accession>A0ABP8G8S0</accession>